<proteinExistence type="predicted"/>
<keyword evidence="2" id="KW-1185">Reference proteome</keyword>
<evidence type="ECO:0000313" key="2">
    <source>
        <dbReference type="Proteomes" id="UP001212042"/>
    </source>
</evidence>
<dbReference type="RefSeq" id="WP_271347311.1">
    <property type="nucleotide sequence ID" value="NZ_JAQJZJ010000003.1"/>
</dbReference>
<organism evidence="1 2">
    <name type="scientific">Pseudomonas aestuarii</name>
    <dbReference type="NCBI Taxonomy" id="3018340"/>
    <lineage>
        <taxon>Bacteria</taxon>
        <taxon>Pseudomonadati</taxon>
        <taxon>Pseudomonadota</taxon>
        <taxon>Gammaproteobacteria</taxon>
        <taxon>Pseudomonadales</taxon>
        <taxon>Pseudomonadaceae</taxon>
        <taxon>Pseudomonas</taxon>
    </lineage>
</organism>
<dbReference type="Proteomes" id="UP001212042">
    <property type="component" value="Unassembled WGS sequence"/>
</dbReference>
<gene>
    <name evidence="1" type="ORF">PH586_08425</name>
</gene>
<reference evidence="1 2" key="1">
    <citation type="submission" date="2023-01" db="EMBL/GenBank/DDBJ databases">
        <title>Pseudomonas SA3-5T sp. nov., isolated from tidal flat sediment.</title>
        <authorList>
            <person name="Kim H.S."/>
            <person name="Kim J.-S."/>
            <person name="Suh M.K."/>
            <person name="Eom M.K."/>
            <person name="Lee J.-S."/>
        </authorList>
    </citation>
    <scope>NUCLEOTIDE SEQUENCE [LARGE SCALE GENOMIC DNA]</scope>
    <source>
        <strain evidence="1 2">SA3-5</strain>
    </source>
</reference>
<comment type="caution">
    <text evidence="1">The sequence shown here is derived from an EMBL/GenBank/DDBJ whole genome shotgun (WGS) entry which is preliminary data.</text>
</comment>
<dbReference type="EMBL" id="JAQJZJ010000003">
    <property type="protein sequence ID" value="MDA7086402.1"/>
    <property type="molecule type" value="Genomic_DNA"/>
</dbReference>
<evidence type="ECO:0000313" key="1">
    <source>
        <dbReference type="EMBL" id="MDA7086402.1"/>
    </source>
</evidence>
<protein>
    <submittedName>
        <fullName evidence="1">Uncharacterized protein</fullName>
    </submittedName>
</protein>
<accession>A0ABT4XDY8</accession>
<name>A0ABT4XDY8_9PSED</name>
<sequence>MVLAKTLWQEKNEQWVRLASAFYSMAHNDEKPWRELPTFLRETDVGLICEEYLNNQDSDLIHQAGELLAGPQWYAALGRSL</sequence>